<evidence type="ECO:0000256" key="1">
    <source>
        <dbReference type="ARBA" id="ARBA00004141"/>
    </source>
</evidence>
<dbReference type="EMBL" id="CYKH01000787">
    <property type="protein sequence ID" value="CUG39418.1"/>
    <property type="molecule type" value="Genomic_DNA"/>
</dbReference>
<reference evidence="9" key="1">
    <citation type="submission" date="2015-09" db="EMBL/GenBank/DDBJ databases">
        <authorList>
            <consortium name="Pathogen Informatics"/>
        </authorList>
    </citation>
    <scope>NUCLEOTIDE SEQUENCE [LARGE SCALE GENOMIC DNA]</scope>
    <source>
        <strain evidence="9">Lake Konstanz</strain>
    </source>
</reference>
<feature type="transmembrane region" description="Helical" evidence="7">
    <location>
        <begin position="274"/>
        <end position="300"/>
    </location>
</feature>
<feature type="transmembrane region" description="Helical" evidence="7">
    <location>
        <begin position="306"/>
        <end position="324"/>
    </location>
</feature>
<sequence>MSDPFSSGGNGGAGFYNNNNNNIGGIGNQAYRPGGMMGSSSTVHMRQPTPPQSFQVNTSPSTGFHGQDPFGGGGGAHGVSVGGGDGFYAHPTSGGHSSQQQFLSRRSPLEAPPPRSRRSQDLGLGMMNGSTGGGSSVSSADIHRTRFGFPEDDLPLLQELGVFPRHIQAKALAVLNPFSPNSPDAMEDMDLAGPVMFAIILAFLLSLQGKVQFSAIYGLSLLGIGFAKMLLTLMCDQHDVAVQFVVSTLGYCLLPNLVLAAVQTFQFWLIGSHTVILPVAFLVIGWSAWCATTMFVQALAMDAQKYLILYPCVLFYAVFAALTIF</sequence>
<dbReference type="InterPro" id="IPR045231">
    <property type="entry name" value="Yip1/4-like"/>
</dbReference>
<organism evidence="8 9">
    <name type="scientific">Bodo saltans</name>
    <name type="common">Flagellated protozoan</name>
    <dbReference type="NCBI Taxonomy" id="75058"/>
    <lineage>
        <taxon>Eukaryota</taxon>
        <taxon>Discoba</taxon>
        <taxon>Euglenozoa</taxon>
        <taxon>Kinetoplastea</taxon>
        <taxon>Metakinetoplastina</taxon>
        <taxon>Eubodonida</taxon>
        <taxon>Bodonidae</taxon>
        <taxon>Bodo</taxon>
    </lineage>
</organism>
<comment type="similarity">
    <text evidence="2">Belongs to the YIP1 family.</text>
</comment>
<feature type="compositionally biased region" description="Polar residues" evidence="6">
    <location>
        <begin position="94"/>
        <end position="104"/>
    </location>
</feature>
<comment type="subcellular location">
    <subcellularLocation>
        <location evidence="1">Membrane</location>
        <topology evidence="1">Multi-pass membrane protein</topology>
    </subcellularLocation>
</comment>
<evidence type="ECO:0000256" key="6">
    <source>
        <dbReference type="SAM" id="MobiDB-lite"/>
    </source>
</evidence>
<evidence type="ECO:0000313" key="9">
    <source>
        <dbReference type="Proteomes" id="UP000051952"/>
    </source>
</evidence>
<feature type="compositionally biased region" description="Polar residues" evidence="6">
    <location>
        <begin position="52"/>
        <end position="62"/>
    </location>
</feature>
<proteinExistence type="inferred from homology"/>
<evidence type="ECO:0000256" key="7">
    <source>
        <dbReference type="SAM" id="Phobius"/>
    </source>
</evidence>
<dbReference type="OrthoDB" id="440385at2759"/>
<keyword evidence="9" id="KW-1185">Reference proteome</keyword>
<evidence type="ECO:0000313" key="8">
    <source>
        <dbReference type="EMBL" id="CUG39418.1"/>
    </source>
</evidence>
<keyword evidence="5 7" id="KW-0472">Membrane</keyword>
<gene>
    <name evidence="8" type="ORF">BSAL_78790</name>
</gene>
<keyword evidence="3 7" id="KW-0812">Transmembrane</keyword>
<dbReference type="VEuPathDB" id="TriTrypDB:BSAL_78790"/>
<dbReference type="PANTHER" id="PTHR21236">
    <property type="entry name" value="GOLGI MEMBRANE PROTEIN YIP1"/>
    <property type="match status" value="1"/>
</dbReference>
<accession>A0A0S4IXH1</accession>
<dbReference type="GO" id="GO:0016020">
    <property type="term" value="C:membrane"/>
    <property type="evidence" value="ECO:0007669"/>
    <property type="project" value="UniProtKB-SubCell"/>
</dbReference>
<dbReference type="GO" id="GO:0006888">
    <property type="term" value="P:endoplasmic reticulum to Golgi vesicle-mediated transport"/>
    <property type="evidence" value="ECO:0007669"/>
    <property type="project" value="InterPro"/>
</dbReference>
<feature type="region of interest" description="Disordered" evidence="6">
    <location>
        <begin position="27"/>
        <end position="139"/>
    </location>
</feature>
<feature type="transmembrane region" description="Helical" evidence="7">
    <location>
        <begin position="240"/>
        <end position="262"/>
    </location>
</feature>
<evidence type="ECO:0000256" key="3">
    <source>
        <dbReference type="ARBA" id="ARBA00022692"/>
    </source>
</evidence>
<evidence type="ECO:0000256" key="2">
    <source>
        <dbReference type="ARBA" id="ARBA00010596"/>
    </source>
</evidence>
<feature type="transmembrane region" description="Helical" evidence="7">
    <location>
        <begin position="214"/>
        <end position="234"/>
    </location>
</feature>
<dbReference type="PANTHER" id="PTHR21236:SF2">
    <property type="entry name" value="PROTEIN YIPF"/>
    <property type="match status" value="1"/>
</dbReference>
<dbReference type="AlphaFoldDB" id="A0A0S4IXH1"/>
<evidence type="ECO:0000256" key="5">
    <source>
        <dbReference type="ARBA" id="ARBA00023136"/>
    </source>
</evidence>
<feature type="compositionally biased region" description="Gly residues" evidence="6">
    <location>
        <begin position="69"/>
        <end position="86"/>
    </location>
</feature>
<dbReference type="Proteomes" id="UP000051952">
    <property type="component" value="Unassembled WGS sequence"/>
</dbReference>
<dbReference type="GO" id="GO:0048280">
    <property type="term" value="P:vesicle fusion with Golgi apparatus"/>
    <property type="evidence" value="ECO:0007669"/>
    <property type="project" value="TreeGrafter"/>
</dbReference>
<keyword evidence="4 7" id="KW-1133">Transmembrane helix</keyword>
<dbReference type="GO" id="GO:0005802">
    <property type="term" value="C:trans-Golgi network"/>
    <property type="evidence" value="ECO:0007669"/>
    <property type="project" value="TreeGrafter"/>
</dbReference>
<protein>
    <submittedName>
        <fullName evidence="8">Transmembrane protein, putative</fullName>
    </submittedName>
</protein>
<evidence type="ECO:0000256" key="4">
    <source>
        <dbReference type="ARBA" id="ARBA00022989"/>
    </source>
</evidence>
<name>A0A0S4IXH1_BODSA</name>